<proteinExistence type="predicted"/>
<dbReference type="KEGG" id="gba:J421_6231"/>
<feature type="chain" id="PRO_5004795384" evidence="1">
    <location>
        <begin position="23"/>
        <end position="357"/>
    </location>
</feature>
<dbReference type="Gene3D" id="3.60.15.10">
    <property type="entry name" value="Ribonuclease Z/Hydroxyacylglutathione hydrolase-like"/>
    <property type="match status" value="1"/>
</dbReference>
<dbReference type="PANTHER" id="PTHR42951">
    <property type="entry name" value="METALLO-BETA-LACTAMASE DOMAIN-CONTAINING"/>
    <property type="match status" value="1"/>
</dbReference>
<dbReference type="HOGENOM" id="CLU_056342_1_1_0"/>
<dbReference type="Pfam" id="PF00753">
    <property type="entry name" value="Lactamase_B"/>
    <property type="match status" value="1"/>
</dbReference>
<name>W0RSW5_9BACT</name>
<keyword evidence="4" id="KW-1185">Reference proteome</keyword>
<accession>W0RSW5</accession>
<dbReference type="eggNOG" id="COG0491">
    <property type="taxonomic scope" value="Bacteria"/>
</dbReference>
<evidence type="ECO:0000259" key="2">
    <source>
        <dbReference type="SMART" id="SM00849"/>
    </source>
</evidence>
<dbReference type="Proteomes" id="UP000019151">
    <property type="component" value="Plasmid 2"/>
</dbReference>
<evidence type="ECO:0000313" key="3">
    <source>
        <dbReference type="EMBL" id="AHG93766.1"/>
    </source>
</evidence>
<keyword evidence="1" id="KW-0732">Signal</keyword>
<dbReference type="EMBL" id="CP007130">
    <property type="protein sequence ID" value="AHG93766.1"/>
    <property type="molecule type" value="Genomic_DNA"/>
</dbReference>
<dbReference type="InParanoid" id="W0RSW5"/>
<sequence>MRTLLLVAAAALVALQPPPSTMTTSYETVTLAPGVTAFLSPPGLGAWVTGNSLVVVGDSAALVVDPGHFPPLTRKMIADVRRLTNRPVRWVVDTHWHPDHWMGNAEYADAFPGVRFVSAPATRDSIRSRGPGFVKGHQDSTAVYKGYEAMLARDVSPFRPDRAIASGERYALGLAVADGRAAFPGWQTARVVAPDVTVADSLAIHLGGRDVQVRFLGRANTAGDVVVWIPDASLLATGDLVVAPIPYAYGSYIGEWIDVLGRLHAFGARTLVPGHGPVQRDLAYLDRVRDALVVLRDRAADAARRGLTPDSARATTAFDDLERRFEGDDPTLRGLLWVHFIAPGFPRAYEEARTAGR</sequence>
<protein>
    <submittedName>
        <fullName evidence="3">Beta-lactamase domain protein</fullName>
    </submittedName>
</protein>
<dbReference type="AlphaFoldDB" id="W0RSW5"/>
<dbReference type="SMART" id="SM00849">
    <property type="entry name" value="Lactamase_B"/>
    <property type="match status" value="1"/>
</dbReference>
<feature type="domain" description="Metallo-beta-lactamase" evidence="2">
    <location>
        <begin position="49"/>
        <end position="275"/>
    </location>
</feature>
<gene>
    <name evidence="3" type="ORF">J421_6231</name>
</gene>
<reference evidence="3 4" key="1">
    <citation type="journal article" date="2014" name="Genome Announc.">
        <title>Genome Sequence and Methylome of Soil Bacterium Gemmatirosa kalamazoonensis KBS708T, a Member of the Rarely Cultivated Gemmatimonadetes Phylum.</title>
        <authorList>
            <person name="Debruyn J.M."/>
            <person name="Radosevich M."/>
            <person name="Wommack K.E."/>
            <person name="Polson S.W."/>
            <person name="Hauser L.J."/>
            <person name="Fawaz M.N."/>
            <person name="Korlach J."/>
            <person name="Tsai Y.C."/>
        </authorList>
    </citation>
    <scope>NUCLEOTIDE SEQUENCE [LARGE SCALE GENOMIC DNA]</scope>
    <source>
        <strain evidence="3 4">KBS708</strain>
        <plasmid evidence="4">Plasmid 2</plasmid>
    </source>
</reference>
<evidence type="ECO:0000313" key="4">
    <source>
        <dbReference type="Proteomes" id="UP000019151"/>
    </source>
</evidence>
<dbReference type="PANTHER" id="PTHR42951:SF20">
    <property type="entry name" value="BETA LACTAMASE"/>
    <property type="match status" value="1"/>
</dbReference>
<keyword evidence="3" id="KW-0614">Plasmid</keyword>
<geneLocation type="plasmid" evidence="3 4">
    <name>2</name>
</geneLocation>
<dbReference type="CDD" id="cd16282">
    <property type="entry name" value="metallo-hydrolase-like_MBL-fold"/>
    <property type="match status" value="1"/>
</dbReference>
<organism evidence="3 4">
    <name type="scientific">Gemmatirosa kalamazoonensis</name>
    <dbReference type="NCBI Taxonomy" id="861299"/>
    <lineage>
        <taxon>Bacteria</taxon>
        <taxon>Pseudomonadati</taxon>
        <taxon>Gemmatimonadota</taxon>
        <taxon>Gemmatimonadia</taxon>
        <taxon>Gemmatimonadales</taxon>
        <taxon>Gemmatimonadaceae</taxon>
        <taxon>Gemmatirosa</taxon>
    </lineage>
</organism>
<dbReference type="RefSeq" id="WP_025415057.1">
    <property type="nucleotide sequence ID" value="NZ_CP007130.1"/>
</dbReference>
<dbReference type="SUPFAM" id="SSF56281">
    <property type="entry name" value="Metallo-hydrolase/oxidoreductase"/>
    <property type="match status" value="1"/>
</dbReference>
<feature type="signal peptide" evidence="1">
    <location>
        <begin position="1"/>
        <end position="22"/>
    </location>
</feature>
<dbReference type="InterPro" id="IPR050855">
    <property type="entry name" value="NDM-1-like"/>
</dbReference>
<dbReference type="OrthoDB" id="420651at2"/>
<evidence type="ECO:0000256" key="1">
    <source>
        <dbReference type="SAM" id="SignalP"/>
    </source>
</evidence>
<dbReference type="InterPro" id="IPR001279">
    <property type="entry name" value="Metallo-B-lactamas"/>
</dbReference>
<dbReference type="InterPro" id="IPR036866">
    <property type="entry name" value="RibonucZ/Hydroxyglut_hydro"/>
</dbReference>